<dbReference type="GeneID" id="26637879"/>
<accession>A0A0N9NJH1</accession>
<keyword evidence="1" id="KW-0472">Membrane</keyword>
<feature type="transmembrane region" description="Helical" evidence="1">
    <location>
        <begin position="48"/>
        <end position="71"/>
    </location>
</feature>
<proteinExistence type="predicted"/>
<evidence type="ECO:0000313" key="2">
    <source>
        <dbReference type="EMBL" id="ALG96789.1"/>
    </source>
</evidence>
<sequence>MSCQISPSQMCPGKAYQNCNLNIMNFWEIICIYYTALQGSFKGILANLPILVITLPLLPPALFFYLIYLFTLPIGDIFSLFFPALEAILIPIMLFFIVGVSRVRLSKVFKWR</sequence>
<evidence type="ECO:0000256" key="1">
    <source>
        <dbReference type="SAM" id="Phobius"/>
    </source>
</evidence>
<feature type="transmembrane region" description="Helical" evidence="1">
    <location>
        <begin position="77"/>
        <end position="100"/>
    </location>
</feature>
<keyword evidence="1" id="KW-1133">Transmembrane helix</keyword>
<name>A0A0N9NJH1_9VIRU</name>
<protein>
    <submittedName>
        <fullName evidence="2">Uncharacterized protein</fullName>
    </submittedName>
</protein>
<keyword evidence="3" id="KW-1185">Reference proteome</keyword>
<evidence type="ECO:0000313" key="3">
    <source>
        <dbReference type="Proteomes" id="UP000202536"/>
    </source>
</evidence>
<dbReference type="RefSeq" id="YP_009211311.1">
    <property type="nucleotide sequence ID" value="NC_028938.1"/>
</dbReference>
<organism evidence="2 3">
    <name type="scientific">Acidianus bottle-shaped virus 2 strain ABV2</name>
    <dbReference type="NCBI Taxonomy" id="1732173"/>
    <lineage>
        <taxon>Viruses</taxon>
        <taxon>Viruses incertae sedis</taxon>
        <taxon>Ampullaviridae</taxon>
        <taxon>Bottigliavirus</taxon>
        <taxon>Bottigliavirus puteoliense</taxon>
        <taxon>Bottigliavirus ABV2</taxon>
    </lineage>
</organism>
<dbReference type="Proteomes" id="UP000202536">
    <property type="component" value="Segment"/>
</dbReference>
<dbReference type="EMBL" id="KP282673">
    <property type="protein sequence ID" value="ALG96789.1"/>
    <property type="molecule type" value="Genomic_DNA"/>
</dbReference>
<dbReference type="OrthoDB" id="29250at10239"/>
<reference evidence="2 3" key="1">
    <citation type="journal article" date="2015" name="Environ. Microbiol.">
        <title>Novel viral genomes identified from six metagenomes reveal wide distribution of archaeal viruses and high viral diversity in terrestrial hot springs.</title>
        <authorList>
            <person name="Gudbergsdottir S.R."/>
            <person name="Menzel P."/>
            <person name="Krogh A."/>
            <person name="Young M."/>
            <person name="Peng X."/>
        </authorList>
    </citation>
    <scope>NUCLEOTIDE SEQUENCE [LARGE SCALE GENOMIC DNA]</scope>
    <source>
        <strain evidence="2 3">ABV2</strain>
    </source>
</reference>
<keyword evidence="1" id="KW-0812">Transmembrane</keyword>
<dbReference type="KEGG" id="vg:26637879"/>